<keyword evidence="2" id="KW-1185">Reference proteome</keyword>
<name>A0ABV8PBK4_9SPHI</name>
<accession>A0ABV8PBK4</accession>
<gene>
    <name evidence="1" type="ORF">ACFOWA_15850</name>
</gene>
<dbReference type="EMBL" id="JBHSBW010000013">
    <property type="protein sequence ID" value="MFC4212670.1"/>
    <property type="molecule type" value="Genomic_DNA"/>
</dbReference>
<sequence length="272" mass="30755">MATLNGIVRFSGKVGDLIFYRSGKKDVVRRKSGTHQLSENSKKSAKDFGEASRNAAYIRKAFAPMVKDYGYGDLASRLTKRLTSVFKTIPNSTAGSKKLLEGNLKLIEGFEFNADTRLDRLLIRQPKVSWLPDGLIELELPKIEMKHLVKTVIQADAFVMQVMVFNWNVHDGDYEILKVNDLKVAFSQVHFPGAKLHVPVVQQGDRIVLLAIGICYLQDQFRKEDRRYFACQISHCYHIKDGVEVVFVEPIKEKVVPIEEAQSGLSWELGAL</sequence>
<organism evidence="1 2">
    <name type="scientific">Pedobacter lithocola</name>
    <dbReference type="NCBI Taxonomy" id="1908239"/>
    <lineage>
        <taxon>Bacteria</taxon>
        <taxon>Pseudomonadati</taxon>
        <taxon>Bacteroidota</taxon>
        <taxon>Sphingobacteriia</taxon>
        <taxon>Sphingobacteriales</taxon>
        <taxon>Sphingobacteriaceae</taxon>
        <taxon>Pedobacter</taxon>
    </lineage>
</organism>
<dbReference type="RefSeq" id="WP_378986828.1">
    <property type="nucleotide sequence ID" value="NZ_JBHSBW010000013.1"/>
</dbReference>
<reference evidence="2" key="1">
    <citation type="journal article" date="2019" name="Int. J. Syst. Evol. Microbiol.">
        <title>The Global Catalogue of Microorganisms (GCM) 10K type strain sequencing project: providing services to taxonomists for standard genome sequencing and annotation.</title>
        <authorList>
            <consortium name="The Broad Institute Genomics Platform"/>
            <consortium name="The Broad Institute Genome Sequencing Center for Infectious Disease"/>
            <person name="Wu L."/>
            <person name="Ma J."/>
        </authorList>
    </citation>
    <scope>NUCLEOTIDE SEQUENCE [LARGE SCALE GENOMIC DNA]</scope>
    <source>
        <strain evidence="2">CCM 8691</strain>
    </source>
</reference>
<comment type="caution">
    <text evidence="1">The sequence shown here is derived from an EMBL/GenBank/DDBJ whole genome shotgun (WGS) entry which is preliminary data.</text>
</comment>
<proteinExistence type="predicted"/>
<dbReference type="Proteomes" id="UP001595789">
    <property type="component" value="Unassembled WGS sequence"/>
</dbReference>
<protein>
    <submittedName>
        <fullName evidence="1">Uncharacterized protein</fullName>
    </submittedName>
</protein>
<evidence type="ECO:0000313" key="2">
    <source>
        <dbReference type="Proteomes" id="UP001595789"/>
    </source>
</evidence>
<evidence type="ECO:0000313" key="1">
    <source>
        <dbReference type="EMBL" id="MFC4212670.1"/>
    </source>
</evidence>